<dbReference type="Pfam" id="PF12281">
    <property type="entry name" value="NTP_transf_8"/>
    <property type="match status" value="1"/>
</dbReference>
<dbReference type="EMBL" id="CP000473">
    <property type="protein sequence ID" value="ABJ88555.1"/>
    <property type="molecule type" value="Genomic_DNA"/>
</dbReference>
<dbReference type="AlphaFoldDB" id="Q01P65"/>
<protein>
    <recommendedName>
        <fullName evidence="1">Nucleotidyltransferase-like domain-containing protein</fullName>
    </recommendedName>
</protein>
<organism evidence="2">
    <name type="scientific">Solibacter usitatus (strain Ellin6076)</name>
    <dbReference type="NCBI Taxonomy" id="234267"/>
    <lineage>
        <taxon>Bacteria</taxon>
        <taxon>Pseudomonadati</taxon>
        <taxon>Acidobacteriota</taxon>
        <taxon>Terriglobia</taxon>
        <taxon>Bryobacterales</taxon>
        <taxon>Solibacteraceae</taxon>
        <taxon>Candidatus Solibacter</taxon>
    </lineage>
</organism>
<evidence type="ECO:0000259" key="1">
    <source>
        <dbReference type="Pfam" id="PF12281"/>
    </source>
</evidence>
<dbReference type="InParanoid" id="Q01P65"/>
<dbReference type="InterPro" id="IPR058575">
    <property type="entry name" value="NTP_transf_8_dom"/>
</dbReference>
<dbReference type="eggNOG" id="COG5397">
    <property type="taxonomic scope" value="Bacteria"/>
</dbReference>
<reference evidence="2" key="1">
    <citation type="submission" date="2006-10" db="EMBL/GenBank/DDBJ databases">
        <title>Complete sequence of Solibacter usitatus Ellin6076.</title>
        <authorList>
            <consortium name="US DOE Joint Genome Institute"/>
            <person name="Copeland A."/>
            <person name="Lucas S."/>
            <person name="Lapidus A."/>
            <person name="Barry K."/>
            <person name="Detter J.C."/>
            <person name="Glavina del Rio T."/>
            <person name="Hammon N."/>
            <person name="Israni S."/>
            <person name="Dalin E."/>
            <person name="Tice H."/>
            <person name="Pitluck S."/>
            <person name="Thompson L.S."/>
            <person name="Brettin T."/>
            <person name="Bruce D."/>
            <person name="Han C."/>
            <person name="Tapia R."/>
            <person name="Gilna P."/>
            <person name="Schmutz J."/>
            <person name="Larimer F."/>
            <person name="Land M."/>
            <person name="Hauser L."/>
            <person name="Kyrpides N."/>
            <person name="Mikhailova N."/>
            <person name="Janssen P.H."/>
            <person name="Kuske C.R."/>
            <person name="Richardson P."/>
        </authorList>
    </citation>
    <scope>NUCLEOTIDE SEQUENCE</scope>
    <source>
        <strain evidence="2">Ellin6076</strain>
    </source>
</reference>
<name>Q01P65_SOLUE</name>
<dbReference type="HOGENOM" id="CLU_1069198_0_0_0"/>
<feature type="domain" description="Nucleotidyltransferase-like" evidence="1">
    <location>
        <begin position="12"/>
        <end position="200"/>
    </location>
</feature>
<sequence length="260" mass="29299">MTGVQGLDSFNRLVAALEPWLDQVVVIGGWAHQLYRLHPHAQALDYPPLTTLDTDVAVPANLPARKQDIRARLLAEDRPPATHYRLGGESSGFYAEFLTPLVGSGYDRKQRRKATMEIAGIVSQQLRHIELLLHQPWSIDLKSGGLATHIQVPNPVSFLAQRVLIHEKRERADRAKDILYLHDTLEVFGTRLPELQGLWRHTVAPQLPPRSKKKVSKASEDLFGELTDDVRRAAEISAERVLSPKEIREACRYGFIQVFG</sequence>
<dbReference type="KEGG" id="sus:Acid_7656"/>
<evidence type="ECO:0000313" key="2">
    <source>
        <dbReference type="EMBL" id="ABJ88555.1"/>
    </source>
</evidence>
<proteinExistence type="predicted"/>
<gene>
    <name evidence="2" type="ordered locus">Acid_7656</name>
</gene>
<dbReference type="OrthoDB" id="6064973at2"/>
<accession>Q01P65</accession>